<dbReference type="Pfam" id="PF13671">
    <property type="entry name" value="AAA_33"/>
    <property type="match status" value="1"/>
</dbReference>
<name>A0ABV2QLU4_9MICO</name>
<reference evidence="1 2" key="1">
    <citation type="submission" date="2024-06" db="EMBL/GenBank/DDBJ databases">
        <title>Sorghum-associated microbial communities from plants grown in Nebraska, USA.</title>
        <authorList>
            <person name="Schachtman D."/>
        </authorList>
    </citation>
    <scope>NUCLEOTIDE SEQUENCE [LARGE SCALE GENOMIC DNA]</scope>
    <source>
        <strain evidence="1 2">2857</strain>
    </source>
</reference>
<gene>
    <name evidence="1" type="ORF">ABIE21_001040</name>
</gene>
<dbReference type="RefSeq" id="WP_354023716.1">
    <property type="nucleotide sequence ID" value="NZ_JBEPSJ010000001.1"/>
</dbReference>
<evidence type="ECO:0000313" key="1">
    <source>
        <dbReference type="EMBL" id="MET4581550.1"/>
    </source>
</evidence>
<dbReference type="InterPro" id="IPR027417">
    <property type="entry name" value="P-loop_NTPase"/>
</dbReference>
<comment type="caution">
    <text evidence="1">The sequence shown here is derived from an EMBL/GenBank/DDBJ whole genome shotgun (WGS) entry which is preliminary data.</text>
</comment>
<accession>A0ABV2QLU4</accession>
<keyword evidence="2" id="KW-1185">Reference proteome</keyword>
<keyword evidence="1" id="KW-0418">Kinase</keyword>
<protein>
    <submittedName>
        <fullName evidence="1">Kinase</fullName>
    </submittedName>
</protein>
<evidence type="ECO:0000313" key="2">
    <source>
        <dbReference type="Proteomes" id="UP001549257"/>
    </source>
</evidence>
<sequence length="187" mass="20498">MTFALAVVGGAGSGKSTVAQRIALRTAAVYLDKDSLAGPLVEAALAAQGQSPDDRESNSFYIEHVMPAEYRALFSVAGDNLRLGRSVVIDAPFAAYLDQPEFFTRAASDSGWPTLPRQVLQVFTSETTTRRRLAERGLPRDHAKLNDWNAFWPTWGDLSISWTGVRLHRLNNDLIPDIDAVVARLEG</sequence>
<dbReference type="GO" id="GO:0016301">
    <property type="term" value="F:kinase activity"/>
    <property type="evidence" value="ECO:0007669"/>
    <property type="project" value="UniProtKB-KW"/>
</dbReference>
<dbReference type="SUPFAM" id="SSF52540">
    <property type="entry name" value="P-loop containing nucleoside triphosphate hydrolases"/>
    <property type="match status" value="1"/>
</dbReference>
<dbReference type="Proteomes" id="UP001549257">
    <property type="component" value="Unassembled WGS sequence"/>
</dbReference>
<dbReference type="EMBL" id="JBEPSJ010000001">
    <property type="protein sequence ID" value="MET4581550.1"/>
    <property type="molecule type" value="Genomic_DNA"/>
</dbReference>
<keyword evidence="1" id="KW-0808">Transferase</keyword>
<dbReference type="Gene3D" id="3.40.50.300">
    <property type="entry name" value="P-loop containing nucleotide triphosphate hydrolases"/>
    <property type="match status" value="1"/>
</dbReference>
<proteinExistence type="predicted"/>
<organism evidence="1 2">
    <name type="scientific">Conyzicola nivalis</name>
    <dbReference type="NCBI Taxonomy" id="1477021"/>
    <lineage>
        <taxon>Bacteria</taxon>
        <taxon>Bacillati</taxon>
        <taxon>Actinomycetota</taxon>
        <taxon>Actinomycetes</taxon>
        <taxon>Micrococcales</taxon>
        <taxon>Microbacteriaceae</taxon>
        <taxon>Conyzicola</taxon>
    </lineage>
</organism>